<dbReference type="EMBL" id="CP002605">
    <property type="protein sequence ID" value="AEE71141.1"/>
    <property type="molecule type" value="Genomic_DNA"/>
</dbReference>
<protein>
    <submittedName>
        <fullName evidence="1">Uncharacterized protein</fullName>
    </submittedName>
</protein>
<proteinExistence type="predicted"/>
<evidence type="ECO:0000313" key="1">
    <source>
        <dbReference type="EMBL" id="AEE71141.1"/>
    </source>
</evidence>
<reference evidence="1 2" key="1">
    <citation type="submission" date="2011-03" db="EMBL/GenBank/DDBJ databases">
        <authorList>
            <person name="Muzny D."/>
            <person name="Qin X."/>
            <person name="Deng J."/>
            <person name="Jiang H."/>
            <person name="Liu Y."/>
            <person name="Qu J."/>
            <person name="Song X.-Z."/>
            <person name="Zhang L."/>
            <person name="Thornton R."/>
            <person name="Coyle M."/>
            <person name="Francisco L."/>
            <person name="Jackson L."/>
            <person name="Javaid M."/>
            <person name="Korchina V."/>
            <person name="Kovar C."/>
            <person name="Mata R."/>
            <person name="Mathew T."/>
            <person name="Ngo R."/>
            <person name="Nguyen L."/>
            <person name="Nguyen N."/>
            <person name="Okwuonu G."/>
            <person name="Ongeri F."/>
            <person name="Pham C."/>
            <person name="Simmons D."/>
            <person name="Wilczek-Boney K."/>
            <person name="Hale W."/>
            <person name="Jakkamsetti A."/>
            <person name="Pham P."/>
            <person name="Ruth R."/>
            <person name="San Lucas F."/>
            <person name="Warren J."/>
            <person name="Zhang J."/>
            <person name="Zhao Z."/>
            <person name="Zhou C."/>
            <person name="Zhu D."/>
            <person name="Lee S."/>
            <person name="Bess C."/>
            <person name="Blankenburg K."/>
            <person name="Forbes L."/>
            <person name="Fu Q."/>
            <person name="Gubbala S."/>
            <person name="Hirani K."/>
            <person name="Jayaseelan J.C."/>
            <person name="Lara F."/>
            <person name="Munidasa M."/>
            <person name="Palculict T."/>
            <person name="Patil S."/>
            <person name="Pu L.-L."/>
            <person name="Saada N."/>
            <person name="Tang L."/>
            <person name="Weissenberger G."/>
            <person name="Zhu Y."/>
            <person name="Hemphill L."/>
            <person name="Shang Y."/>
            <person name="Youmans B."/>
            <person name="Ayvaz T."/>
            <person name="Ross M."/>
            <person name="Santibanez J."/>
            <person name="Aqrawi P."/>
            <person name="Gross S."/>
            <person name="Joshi V."/>
            <person name="Fowler G."/>
            <person name="Nazareth L."/>
            <person name="Reid J."/>
            <person name="Worley K."/>
            <person name="Petrosino J."/>
            <person name="Highlander S."/>
            <person name="Gibbs R."/>
            <person name="Gibbs R."/>
        </authorList>
    </citation>
    <scope>NUCLEOTIDE SEQUENCE [LARGE SCALE GENOMIC DNA]</scope>
    <source>
        <strain evidence="1 2">83</strain>
    </source>
</reference>
<dbReference type="PATRIC" id="fig|585538.3.peg.1570"/>
<gene>
    <name evidence="1" type="ORF">HMPREF0462_1537</name>
</gene>
<sequence length="45" mass="5292">MRVLRTHIGSLCVKNGDFSLEIEQNQQNQKKKKDFHGINKILRIL</sequence>
<evidence type="ECO:0000313" key="2">
    <source>
        <dbReference type="Proteomes" id="UP000008459"/>
    </source>
</evidence>
<dbReference type="HOGENOM" id="CLU_211507_0_0_7"/>
<accession>F4D4B2</accession>
<organism evidence="1 2">
    <name type="scientific">Helicobacter pylori 83</name>
    <dbReference type="NCBI Taxonomy" id="585538"/>
    <lineage>
        <taxon>Bacteria</taxon>
        <taxon>Pseudomonadati</taxon>
        <taxon>Campylobacterota</taxon>
        <taxon>Epsilonproteobacteria</taxon>
        <taxon>Campylobacterales</taxon>
        <taxon>Helicobacteraceae</taxon>
        <taxon>Helicobacter</taxon>
    </lineage>
</organism>
<name>F4D4B2_HELPX</name>
<dbReference type="AlphaFoldDB" id="F4D4B2"/>
<dbReference type="Proteomes" id="UP000008459">
    <property type="component" value="Chromosome"/>
</dbReference>
<dbReference type="KEGG" id="hpx:HMPREF0462_1537"/>